<dbReference type="Proteomes" id="UP000190150">
    <property type="component" value="Unassembled WGS sequence"/>
</dbReference>
<dbReference type="RefSeq" id="WP_079644833.1">
    <property type="nucleotide sequence ID" value="NZ_FUZF01000017.1"/>
</dbReference>
<evidence type="ECO:0000313" key="2">
    <source>
        <dbReference type="Proteomes" id="UP000190150"/>
    </source>
</evidence>
<accession>A0A1T5FM30</accession>
<gene>
    <name evidence="1" type="ORF">SAMN05660841_03373</name>
</gene>
<keyword evidence="2" id="KW-1185">Reference proteome</keyword>
<dbReference type="OrthoDB" id="9772295at2"/>
<name>A0A1T5FM30_9SPHI</name>
<reference evidence="2" key="1">
    <citation type="submission" date="2017-02" db="EMBL/GenBank/DDBJ databases">
        <authorList>
            <person name="Varghese N."/>
            <person name="Submissions S."/>
        </authorList>
    </citation>
    <scope>NUCLEOTIDE SEQUENCE [LARGE SCALE GENOMIC DNA]</scope>
    <source>
        <strain evidence="2">DSM 24091</strain>
    </source>
</reference>
<dbReference type="Pfam" id="PF08811">
    <property type="entry name" value="DUF1800"/>
    <property type="match status" value="1"/>
</dbReference>
<dbReference type="InterPro" id="IPR014917">
    <property type="entry name" value="DUF1800"/>
</dbReference>
<sequence>MDKSNNLHLLWRCGFGPNLSNIQNIEQLTTSQLWQNIRSNSLSGLSDITPSSSFVQDNYDKSTSTDLSKEEKEILNRKVRQQSAKDIKEFNKQWIHSMVNSSNQLGEKISFFWHHHFAIRHPNSFLQQDAINSIRRHALGNFRDLLSEVSKSGAMVLSLNNQQNRKSSPNENFAREILELFTMGIGHYTEKDVKEAARAFTGWGVAKDGRFTFHRRFHDDGTKQVLGQAGHFDGDDILDIILEHPQTSIFIVTKIYRYFVSETVDFHRVEALATSFRKDYNIRQLLENIFDSDWFYEPQHRANRVKSPIELLVGMQRLSPIAEIGEQLLYRTQKQLGQVLFNPPSIAGWPSGKNWLDSSTLMVRLQLPQIIAGAVTANLKTKSDDDTTMGLSNPDDLIHIEDRGRIISNSDWTPWLSQHSESTITTYICTAAVSAETLSLLQRKSNGDKNEYVQALMNLPEYQLC</sequence>
<dbReference type="AlphaFoldDB" id="A0A1T5FM30"/>
<dbReference type="EMBL" id="FUZF01000017">
    <property type="protein sequence ID" value="SKB97243.1"/>
    <property type="molecule type" value="Genomic_DNA"/>
</dbReference>
<proteinExistence type="predicted"/>
<dbReference type="STRING" id="1513896.SAMN05660841_03373"/>
<evidence type="ECO:0000313" key="1">
    <source>
        <dbReference type="EMBL" id="SKB97243.1"/>
    </source>
</evidence>
<protein>
    <recommendedName>
        <fullName evidence="3">DUF1800 domain-containing protein</fullName>
    </recommendedName>
</protein>
<organism evidence="1 2">
    <name type="scientific">Sphingobacterium nematocida</name>
    <dbReference type="NCBI Taxonomy" id="1513896"/>
    <lineage>
        <taxon>Bacteria</taxon>
        <taxon>Pseudomonadati</taxon>
        <taxon>Bacteroidota</taxon>
        <taxon>Sphingobacteriia</taxon>
        <taxon>Sphingobacteriales</taxon>
        <taxon>Sphingobacteriaceae</taxon>
        <taxon>Sphingobacterium</taxon>
    </lineage>
</organism>
<evidence type="ECO:0008006" key="3">
    <source>
        <dbReference type="Google" id="ProtNLM"/>
    </source>
</evidence>